<dbReference type="STRING" id="1802617.A2886_01205"/>
<dbReference type="Gene3D" id="3.30.1310.10">
    <property type="entry name" value="Nucleoid-associated protein YbaB-like domain"/>
    <property type="match status" value="1"/>
</dbReference>
<dbReference type="Pfam" id="PF02575">
    <property type="entry name" value="YbaB_DNA_bd"/>
    <property type="match status" value="1"/>
</dbReference>
<evidence type="ECO:0008006" key="3">
    <source>
        <dbReference type="Google" id="ProtNLM"/>
    </source>
</evidence>
<organism evidence="1 2">
    <name type="scientific">candidate division WWE3 bacterium RIFCSPHIGHO2_01_FULL_42_13</name>
    <dbReference type="NCBI Taxonomy" id="1802617"/>
    <lineage>
        <taxon>Bacteria</taxon>
        <taxon>Katanobacteria</taxon>
    </lineage>
</organism>
<name>A0A1F4UQQ7_UNCKA</name>
<dbReference type="AlphaFoldDB" id="A0A1F4UQQ7"/>
<evidence type="ECO:0000313" key="1">
    <source>
        <dbReference type="EMBL" id="OGC47249.1"/>
    </source>
</evidence>
<proteinExistence type="predicted"/>
<gene>
    <name evidence="1" type="ORF">A2886_01205</name>
</gene>
<comment type="caution">
    <text evidence="1">The sequence shown here is derived from an EMBL/GenBank/DDBJ whole genome shotgun (WGS) entry which is preliminary data.</text>
</comment>
<dbReference type="InterPro" id="IPR004401">
    <property type="entry name" value="YbaB/EbfC"/>
</dbReference>
<dbReference type="GO" id="GO:0003677">
    <property type="term" value="F:DNA binding"/>
    <property type="evidence" value="ECO:0007669"/>
    <property type="project" value="InterPro"/>
</dbReference>
<dbReference type="Proteomes" id="UP000176608">
    <property type="component" value="Unassembled WGS sequence"/>
</dbReference>
<dbReference type="SUPFAM" id="SSF82607">
    <property type="entry name" value="YbaB-like"/>
    <property type="match status" value="1"/>
</dbReference>
<sequence length="89" mass="10021">MLDKLKNLNKWRKTQSEIQKQMEQIFASAERDGVKVVVNANNKVISVEVEGDEDKLLKDLLNDALKDAKKKAEKKLRGQASELGLGDLL</sequence>
<dbReference type="InterPro" id="IPR036894">
    <property type="entry name" value="YbaB-like_sf"/>
</dbReference>
<reference evidence="1 2" key="1">
    <citation type="journal article" date="2016" name="Nat. Commun.">
        <title>Thousands of microbial genomes shed light on interconnected biogeochemical processes in an aquifer system.</title>
        <authorList>
            <person name="Anantharaman K."/>
            <person name="Brown C.T."/>
            <person name="Hug L.A."/>
            <person name="Sharon I."/>
            <person name="Castelle C.J."/>
            <person name="Probst A.J."/>
            <person name="Thomas B.C."/>
            <person name="Singh A."/>
            <person name="Wilkins M.J."/>
            <person name="Karaoz U."/>
            <person name="Brodie E.L."/>
            <person name="Williams K.H."/>
            <person name="Hubbard S.S."/>
            <person name="Banfield J.F."/>
        </authorList>
    </citation>
    <scope>NUCLEOTIDE SEQUENCE [LARGE SCALE GENOMIC DNA]</scope>
</reference>
<dbReference type="EMBL" id="MEVA01000016">
    <property type="protein sequence ID" value="OGC47249.1"/>
    <property type="molecule type" value="Genomic_DNA"/>
</dbReference>
<evidence type="ECO:0000313" key="2">
    <source>
        <dbReference type="Proteomes" id="UP000176608"/>
    </source>
</evidence>
<protein>
    <recommendedName>
        <fullName evidence="3">Nucleoid-associated protein, YbaB/EbfC family</fullName>
    </recommendedName>
</protein>
<accession>A0A1F4UQQ7</accession>